<dbReference type="PANTHER" id="PTHR24229">
    <property type="entry name" value="NEUROPEPTIDES RECEPTOR"/>
    <property type="match status" value="1"/>
</dbReference>
<sequence length="354" mass="40161">IPILYLAIAVIGLMANALVIYIILILKEYKKTVTNVYVVQLAIADFMFLFILPFEAATKLNGEWIYGTAWCKITESIRMLNYYTSILFLTMMSVDRYMAINHAMSSKAAKFRNTMAVGLISATIWFIGFLSVIFILIQAKVQDCKCNIEFSHKRCFITEPMETDYSYAGESGSGGFFLAFVLPLIIIILCYVYSSCTKHRKKSQKSNQTRKRVTRMVTALVSVFIICWLPYHAFNMARANDSQLTKNVCMAVHHFTLVLAYSGSMLNPFLYTFLGTNFRKRWHSAITRTRSFRPSLGSRSGAEYTHGSGRKSRRKSSGVSLNGQKTKDDNISLSNVTKHTVVPTNHVVRQEDQV</sequence>
<dbReference type="GeneTree" id="ENSGT00940000157017"/>
<reference evidence="13" key="4">
    <citation type="submission" date="2025-09" db="UniProtKB">
        <authorList>
            <consortium name="Ensembl"/>
        </authorList>
    </citation>
    <scope>IDENTIFICATION</scope>
</reference>
<name>F6T336_CIOIN</name>
<evidence type="ECO:0000256" key="10">
    <source>
        <dbReference type="SAM" id="MobiDB-lite"/>
    </source>
</evidence>
<dbReference type="Pfam" id="PF00001">
    <property type="entry name" value="7tm_1"/>
    <property type="match status" value="1"/>
</dbReference>
<evidence type="ECO:0000313" key="13">
    <source>
        <dbReference type="Ensembl" id="ENSCINP00000000421.3"/>
    </source>
</evidence>
<evidence type="ECO:0000256" key="9">
    <source>
        <dbReference type="RuleBase" id="RU000688"/>
    </source>
</evidence>
<keyword evidence="3 9" id="KW-0812">Transmembrane</keyword>
<dbReference type="Ensembl" id="ENSCINT00000000421.3">
    <property type="protein sequence ID" value="ENSCINP00000000421.3"/>
    <property type="gene ID" value="ENSCING00000000234.3"/>
</dbReference>
<feature type="transmembrane region" description="Helical" evidence="11">
    <location>
        <begin position="251"/>
        <end position="274"/>
    </location>
</feature>
<evidence type="ECO:0000259" key="12">
    <source>
        <dbReference type="PROSITE" id="PS50262"/>
    </source>
</evidence>
<comment type="similarity">
    <text evidence="9">Belongs to the G-protein coupled receptor 1 family.</text>
</comment>
<reference evidence="13" key="2">
    <citation type="journal article" date="2008" name="Genome Biol.">
        <title>Improved genome assembly and evidence-based global gene model set for the chordate Ciona intestinalis: new insight into intron and operon populations.</title>
        <authorList>
            <person name="Satou Y."/>
            <person name="Mineta K."/>
            <person name="Ogasawara M."/>
            <person name="Sasakura Y."/>
            <person name="Shoguchi E."/>
            <person name="Ueno K."/>
            <person name="Yamada L."/>
            <person name="Matsumoto J."/>
            <person name="Wasserscheid J."/>
            <person name="Dewar K."/>
            <person name="Wiley G.B."/>
            <person name="Macmil S.L."/>
            <person name="Roe B.A."/>
            <person name="Zeller R.W."/>
            <person name="Hastings K.E."/>
            <person name="Lemaire P."/>
            <person name="Lindquist E."/>
            <person name="Endo T."/>
            <person name="Hotta K."/>
            <person name="Inaba K."/>
        </authorList>
    </citation>
    <scope>NUCLEOTIDE SEQUENCE [LARGE SCALE GENOMIC DNA]</scope>
    <source>
        <strain evidence="13">wild type</strain>
    </source>
</reference>
<dbReference type="GO" id="GO:0043005">
    <property type="term" value="C:neuron projection"/>
    <property type="evidence" value="ECO:0000318"/>
    <property type="project" value="GO_Central"/>
</dbReference>
<dbReference type="STRING" id="7719.ENSCINP00000000421"/>
<dbReference type="PANTHER" id="PTHR24229:SF109">
    <property type="entry name" value="SOMATOSTATIN RECEPTOR TYPE 2-LIKE"/>
    <property type="match status" value="1"/>
</dbReference>
<keyword evidence="2" id="KW-1003">Cell membrane</keyword>
<dbReference type="FunFam" id="1.20.1070.10:FF:000543">
    <property type="entry name" value="Uncharacterized protein"/>
    <property type="match status" value="1"/>
</dbReference>
<evidence type="ECO:0000313" key="14">
    <source>
        <dbReference type="Proteomes" id="UP000008144"/>
    </source>
</evidence>
<dbReference type="GO" id="GO:0004930">
    <property type="term" value="F:G protein-coupled receptor activity"/>
    <property type="evidence" value="ECO:0000318"/>
    <property type="project" value="GO_Central"/>
</dbReference>
<feature type="transmembrane region" description="Helical" evidence="11">
    <location>
        <begin position="6"/>
        <end position="24"/>
    </location>
</feature>
<dbReference type="PRINTS" id="PR00237">
    <property type="entry name" value="GPCRRHODOPSN"/>
</dbReference>
<evidence type="ECO:0000256" key="3">
    <source>
        <dbReference type="ARBA" id="ARBA00022692"/>
    </source>
</evidence>
<comment type="subcellular location">
    <subcellularLocation>
        <location evidence="1">Cell membrane</location>
        <topology evidence="1">Multi-pass membrane protein</topology>
    </subcellularLocation>
</comment>
<proteinExistence type="inferred from homology"/>
<dbReference type="Proteomes" id="UP000008144">
    <property type="component" value="Chromosome 8"/>
</dbReference>
<keyword evidence="5 9" id="KW-0297">G-protein coupled receptor</keyword>
<dbReference type="PROSITE" id="PS00237">
    <property type="entry name" value="G_PROTEIN_RECEP_F1_1"/>
    <property type="match status" value="1"/>
</dbReference>
<reference evidence="13" key="3">
    <citation type="submission" date="2025-08" db="UniProtKB">
        <authorList>
            <consortium name="Ensembl"/>
        </authorList>
    </citation>
    <scope>IDENTIFICATION</scope>
</reference>
<evidence type="ECO:0000256" key="2">
    <source>
        <dbReference type="ARBA" id="ARBA00022475"/>
    </source>
</evidence>
<accession>F6T336</accession>
<feature type="transmembrane region" description="Helical" evidence="11">
    <location>
        <begin position="76"/>
        <end position="94"/>
    </location>
</feature>
<protein>
    <recommendedName>
        <fullName evidence="12">G-protein coupled receptors family 1 profile domain-containing protein</fullName>
    </recommendedName>
</protein>
<dbReference type="EMBL" id="EAAA01002592">
    <property type="status" value="NOT_ANNOTATED_CDS"/>
    <property type="molecule type" value="Genomic_DNA"/>
</dbReference>
<evidence type="ECO:0000256" key="4">
    <source>
        <dbReference type="ARBA" id="ARBA00022989"/>
    </source>
</evidence>
<keyword evidence="8 9" id="KW-0807">Transducer</keyword>
<evidence type="ECO:0000256" key="7">
    <source>
        <dbReference type="ARBA" id="ARBA00023170"/>
    </source>
</evidence>
<organism evidence="13 14">
    <name type="scientific">Ciona intestinalis</name>
    <name type="common">Transparent sea squirt</name>
    <name type="synonym">Ascidia intestinalis</name>
    <dbReference type="NCBI Taxonomy" id="7719"/>
    <lineage>
        <taxon>Eukaryota</taxon>
        <taxon>Metazoa</taxon>
        <taxon>Chordata</taxon>
        <taxon>Tunicata</taxon>
        <taxon>Ascidiacea</taxon>
        <taxon>Phlebobranchia</taxon>
        <taxon>Cionidae</taxon>
        <taxon>Ciona</taxon>
    </lineage>
</organism>
<dbReference type="PROSITE" id="PS50262">
    <property type="entry name" value="G_PROTEIN_RECEP_F1_2"/>
    <property type="match status" value="1"/>
</dbReference>
<feature type="transmembrane region" description="Helical" evidence="11">
    <location>
        <begin position="115"/>
        <end position="137"/>
    </location>
</feature>
<evidence type="ECO:0000256" key="1">
    <source>
        <dbReference type="ARBA" id="ARBA00004651"/>
    </source>
</evidence>
<keyword evidence="4 11" id="KW-1133">Transmembrane helix</keyword>
<dbReference type="InterPro" id="IPR000276">
    <property type="entry name" value="GPCR_Rhodpsn"/>
</dbReference>
<feature type="region of interest" description="Disordered" evidence="10">
    <location>
        <begin position="293"/>
        <end position="336"/>
    </location>
</feature>
<dbReference type="InParanoid" id="F6T336"/>
<dbReference type="GO" id="GO:0007218">
    <property type="term" value="P:neuropeptide signaling pathway"/>
    <property type="evidence" value="ECO:0000318"/>
    <property type="project" value="GO_Central"/>
</dbReference>
<keyword evidence="6 11" id="KW-0472">Membrane</keyword>
<dbReference type="InterPro" id="IPR017452">
    <property type="entry name" value="GPCR_Rhodpsn_7TM"/>
</dbReference>
<feature type="transmembrane region" description="Helical" evidence="11">
    <location>
        <begin position="174"/>
        <end position="193"/>
    </location>
</feature>
<evidence type="ECO:0000256" key="6">
    <source>
        <dbReference type="ARBA" id="ARBA00023136"/>
    </source>
</evidence>
<dbReference type="AlphaFoldDB" id="F6T336"/>
<dbReference type="GO" id="GO:0005886">
    <property type="term" value="C:plasma membrane"/>
    <property type="evidence" value="ECO:0000318"/>
    <property type="project" value="GO_Central"/>
</dbReference>
<dbReference type="SUPFAM" id="SSF81321">
    <property type="entry name" value="Family A G protein-coupled receptor-like"/>
    <property type="match status" value="1"/>
</dbReference>
<feature type="transmembrane region" description="Helical" evidence="11">
    <location>
        <begin position="213"/>
        <end position="231"/>
    </location>
</feature>
<keyword evidence="14" id="KW-1185">Reference proteome</keyword>
<reference evidence="14" key="1">
    <citation type="journal article" date="2002" name="Science">
        <title>The draft genome of Ciona intestinalis: insights into chordate and vertebrate origins.</title>
        <authorList>
            <person name="Dehal P."/>
            <person name="Satou Y."/>
            <person name="Campbell R.K."/>
            <person name="Chapman J."/>
            <person name="Degnan B."/>
            <person name="De Tomaso A."/>
            <person name="Davidson B."/>
            <person name="Di Gregorio A."/>
            <person name="Gelpke M."/>
            <person name="Goodstein D.M."/>
            <person name="Harafuji N."/>
            <person name="Hastings K.E."/>
            <person name="Ho I."/>
            <person name="Hotta K."/>
            <person name="Huang W."/>
            <person name="Kawashima T."/>
            <person name="Lemaire P."/>
            <person name="Martinez D."/>
            <person name="Meinertzhagen I.A."/>
            <person name="Necula S."/>
            <person name="Nonaka M."/>
            <person name="Putnam N."/>
            <person name="Rash S."/>
            <person name="Saiga H."/>
            <person name="Satake M."/>
            <person name="Terry A."/>
            <person name="Yamada L."/>
            <person name="Wang H.G."/>
            <person name="Awazu S."/>
            <person name="Azumi K."/>
            <person name="Boore J."/>
            <person name="Branno M."/>
            <person name="Chin-Bow S."/>
            <person name="DeSantis R."/>
            <person name="Doyle S."/>
            <person name="Francino P."/>
            <person name="Keys D.N."/>
            <person name="Haga S."/>
            <person name="Hayashi H."/>
            <person name="Hino K."/>
            <person name="Imai K.S."/>
            <person name="Inaba K."/>
            <person name="Kano S."/>
            <person name="Kobayashi K."/>
            <person name="Kobayashi M."/>
            <person name="Lee B.I."/>
            <person name="Makabe K.W."/>
            <person name="Manohar C."/>
            <person name="Matassi G."/>
            <person name="Medina M."/>
            <person name="Mochizuki Y."/>
            <person name="Mount S."/>
            <person name="Morishita T."/>
            <person name="Miura S."/>
            <person name="Nakayama A."/>
            <person name="Nishizaka S."/>
            <person name="Nomoto H."/>
            <person name="Ohta F."/>
            <person name="Oishi K."/>
            <person name="Rigoutsos I."/>
            <person name="Sano M."/>
            <person name="Sasaki A."/>
            <person name="Sasakura Y."/>
            <person name="Shoguchi E."/>
            <person name="Shin-i T."/>
            <person name="Spagnuolo A."/>
            <person name="Stainier D."/>
            <person name="Suzuki M.M."/>
            <person name="Tassy O."/>
            <person name="Takatori N."/>
            <person name="Tokuoka M."/>
            <person name="Yagi K."/>
            <person name="Yoshizaki F."/>
            <person name="Wada S."/>
            <person name="Zhang C."/>
            <person name="Hyatt P.D."/>
            <person name="Larimer F."/>
            <person name="Detter C."/>
            <person name="Doggett N."/>
            <person name="Glavina T."/>
            <person name="Hawkins T."/>
            <person name="Richardson P."/>
            <person name="Lucas S."/>
            <person name="Kohara Y."/>
            <person name="Levine M."/>
            <person name="Satoh N."/>
            <person name="Rokhsar D.S."/>
        </authorList>
    </citation>
    <scope>NUCLEOTIDE SEQUENCE [LARGE SCALE GENOMIC DNA]</scope>
</reference>
<dbReference type="GO" id="GO:0042923">
    <property type="term" value="F:neuropeptide binding"/>
    <property type="evidence" value="ECO:0000318"/>
    <property type="project" value="GO_Central"/>
</dbReference>
<evidence type="ECO:0000256" key="11">
    <source>
        <dbReference type="SAM" id="Phobius"/>
    </source>
</evidence>
<feature type="domain" description="G-protein coupled receptors family 1 profile" evidence="12">
    <location>
        <begin position="15"/>
        <end position="271"/>
    </location>
</feature>
<feature type="transmembrane region" description="Helical" evidence="11">
    <location>
        <begin position="36"/>
        <end position="56"/>
    </location>
</feature>
<dbReference type="Gene3D" id="1.20.1070.10">
    <property type="entry name" value="Rhodopsin 7-helix transmembrane proteins"/>
    <property type="match status" value="1"/>
</dbReference>
<evidence type="ECO:0000256" key="8">
    <source>
        <dbReference type="ARBA" id="ARBA00023224"/>
    </source>
</evidence>
<keyword evidence="7 9" id="KW-0675">Receptor</keyword>
<evidence type="ECO:0000256" key="5">
    <source>
        <dbReference type="ARBA" id="ARBA00023040"/>
    </source>
</evidence>